<dbReference type="Proteomes" id="UP001321542">
    <property type="component" value="Chromosome"/>
</dbReference>
<reference evidence="1 2" key="2">
    <citation type="journal article" date="2023" name="ChemBioChem">
        <title>Acyltransferase Domain Exchange between Two Independent Type I Polyketide Synthases in the Same Producer Strain of Macrolide Antibiotics.</title>
        <authorList>
            <person name="Kudo F."/>
            <person name="Kishikawa K."/>
            <person name="Tsuboi K."/>
            <person name="Kido T."/>
            <person name="Usui T."/>
            <person name="Hashimoto J."/>
            <person name="Shin-Ya K."/>
            <person name="Miyanaga A."/>
            <person name="Eguchi T."/>
        </authorList>
    </citation>
    <scope>NUCLEOTIDE SEQUENCE [LARGE SCALE GENOMIC DNA]</scope>
    <source>
        <strain evidence="1 2">A-8890</strain>
    </source>
</reference>
<name>A0ABM7FGB2_9ACTN</name>
<organism evidence="1 2">
    <name type="scientific">Streptomyces graminofaciens</name>
    <dbReference type="NCBI Taxonomy" id="68212"/>
    <lineage>
        <taxon>Bacteria</taxon>
        <taxon>Bacillati</taxon>
        <taxon>Actinomycetota</taxon>
        <taxon>Actinomycetes</taxon>
        <taxon>Kitasatosporales</taxon>
        <taxon>Streptomycetaceae</taxon>
        <taxon>Streptomyces</taxon>
    </lineage>
</organism>
<gene>
    <name evidence="1" type="ORF">SGFS_065910</name>
</gene>
<evidence type="ECO:0000313" key="1">
    <source>
        <dbReference type="EMBL" id="BBC35297.1"/>
    </source>
</evidence>
<sequence length="957" mass="101990">MPSIAPFVSAFKRRLVNLPGPARASGEASNGEPVQVELWVNGEWVDITAGGYVMVRDDNGRINLKKGIRSEGAQTDAASSELELRNTDGRFSPRNPTGPYYGLLNRNQPIRISVPDGNGGKSYRLLAEVSDWAQEWERSGNDVWTTAELSGVIRRYAQAPPPERSVIYEAVTSPLASSVVAYWPCEDVSGSASIASAVTNGSPMVFSTGTPNLAASSLFTASDPLPTFAGASMTGGVAKYDTPTATQVRFLVYLPSAELTNRKVIVRVSQASEIATTPLTDYELVYNSTTHSLSVVFMDSSGTNFGVDLDHTQDVRDRLLYVSLEFQESGSSTIYTVRTLDIVNDVEVATSLTRNTEGLTRCTAVAVFVPSISAVGPNSSTGLAGGVVGHITVENAITAIDALGRRLNPVGEPAGRRIQRLCAENAIPFDWVGDLDDTVAMGGQSKQNPLALIRECVEADGGMLFENLAVHGLGYRTRASLYSQDPQLVLDYAGYNLAEVPVPVEDDQRIANRVTVTVNGVSQTYEETEGRLSTALPPAGVGVYGPSDATLNLATTDAATLLDQAAWRVHLGTVDEARHPQIAVNLAHSSFVDNPALKRAVLALRQGDRIQVQNPPAWLPPDAIDQLVLGFDESITHFEHRITMICAPASPYTVGYLDSVDSRVDTDGSETLTAISSSDTTVYVVPSAGQTGLWTTDTAEVPWDVRAGGEVMTVTSCTGWLVDAFGRSSSSSWGTADTGQAWATVGGGAASDYSVGSGYGVHVLSTVDTTRRTSVTPVSADCDFYGSITSSALATGSGLFGALTARMLDSENMYMARLEFTTSNAVLLVLRKLVANVGTDLGTYTVPVTHVAGTFIRVRFQLKGSALKVKAWLASEIEPPNWNIEVTDSSISATNTIGTRSIRVTGNTNAASVEIRYDGFEVINPQTWTVTRSVNGCVKAHAAGTDVRVANPWILPL</sequence>
<protein>
    <submittedName>
        <fullName evidence="1">Uncharacterized protein</fullName>
    </submittedName>
</protein>
<reference evidence="1 2" key="1">
    <citation type="journal article" date="2010" name="ChemBioChem">
        <title>Cloning and characterization of the biosynthetic gene cluster of 16-membered macrolide antibiotic FD-891: involvement of a dual functional cytochrome P450 monooxygenase catalyzing epoxidation and hydroxylation.</title>
        <authorList>
            <person name="Kudo F."/>
            <person name="Motegi A."/>
            <person name="Mizoue K."/>
            <person name="Eguchi T."/>
        </authorList>
    </citation>
    <scope>NUCLEOTIDE SEQUENCE [LARGE SCALE GENOMIC DNA]</scope>
    <source>
        <strain evidence="1 2">A-8890</strain>
    </source>
</reference>
<evidence type="ECO:0000313" key="2">
    <source>
        <dbReference type="Proteomes" id="UP001321542"/>
    </source>
</evidence>
<proteinExistence type="predicted"/>
<accession>A0ABM7FGB2</accession>
<dbReference type="RefSeq" id="WP_286255513.1">
    <property type="nucleotide sequence ID" value="NZ_AP018448.1"/>
</dbReference>
<keyword evidence="2" id="KW-1185">Reference proteome</keyword>
<dbReference type="EMBL" id="AP018448">
    <property type="protein sequence ID" value="BBC35297.1"/>
    <property type="molecule type" value="Genomic_DNA"/>
</dbReference>